<keyword evidence="4" id="KW-1185">Reference proteome</keyword>
<feature type="domain" description="Transposase IS116/IS110/IS902 C-terminal" evidence="2">
    <location>
        <begin position="211"/>
        <end position="286"/>
    </location>
</feature>
<accession>A0A934QDZ6</accession>
<dbReference type="PANTHER" id="PTHR33055">
    <property type="entry name" value="TRANSPOSASE FOR INSERTION SEQUENCE ELEMENT IS1111A"/>
    <property type="match status" value="1"/>
</dbReference>
<name>A0A934QDZ6_9PROT</name>
<dbReference type="InterPro" id="IPR002525">
    <property type="entry name" value="Transp_IS110-like_N"/>
</dbReference>
<evidence type="ECO:0000313" key="3">
    <source>
        <dbReference type="EMBL" id="MBK1695663.1"/>
    </source>
</evidence>
<reference evidence="3" key="1">
    <citation type="submission" date="2017-08" db="EMBL/GenBank/DDBJ databases">
        <authorList>
            <person name="Imhoff J.F."/>
            <person name="Rahn T."/>
            <person name="Kuenzel S."/>
            <person name="Neulinger S.C."/>
        </authorList>
    </citation>
    <scope>NUCLEOTIDE SEQUENCE</scope>
    <source>
        <strain evidence="3">DSM 9154</strain>
    </source>
</reference>
<dbReference type="GO" id="GO:0004803">
    <property type="term" value="F:transposase activity"/>
    <property type="evidence" value="ECO:0007669"/>
    <property type="project" value="InterPro"/>
</dbReference>
<dbReference type="NCBIfam" id="NF033542">
    <property type="entry name" value="transpos_IS110"/>
    <property type="match status" value="1"/>
</dbReference>
<proteinExistence type="predicted"/>
<dbReference type="InterPro" id="IPR047650">
    <property type="entry name" value="Transpos_IS110"/>
</dbReference>
<evidence type="ECO:0000259" key="1">
    <source>
        <dbReference type="Pfam" id="PF01548"/>
    </source>
</evidence>
<dbReference type="GO" id="GO:0003677">
    <property type="term" value="F:DNA binding"/>
    <property type="evidence" value="ECO:0007669"/>
    <property type="project" value="InterPro"/>
</dbReference>
<organism evidence="3 4">
    <name type="scientific">Rhodovibrio salinarum</name>
    <dbReference type="NCBI Taxonomy" id="1087"/>
    <lineage>
        <taxon>Bacteria</taxon>
        <taxon>Pseudomonadati</taxon>
        <taxon>Pseudomonadota</taxon>
        <taxon>Alphaproteobacteria</taxon>
        <taxon>Rhodospirillales</taxon>
        <taxon>Rhodovibrionaceae</taxon>
        <taxon>Rhodovibrio</taxon>
    </lineage>
</organism>
<dbReference type="RefSeq" id="WP_027289852.1">
    <property type="nucleotide sequence ID" value="NZ_NRRE01000004.1"/>
</dbReference>
<dbReference type="Proteomes" id="UP000778970">
    <property type="component" value="Unassembled WGS sequence"/>
</dbReference>
<dbReference type="InterPro" id="IPR003346">
    <property type="entry name" value="Transposase_20"/>
</dbReference>
<evidence type="ECO:0000313" key="4">
    <source>
        <dbReference type="Proteomes" id="UP000778970"/>
    </source>
</evidence>
<gene>
    <name evidence="3" type="ORF">CKO21_00175</name>
</gene>
<protein>
    <submittedName>
        <fullName evidence="3">IS110 family transposase</fullName>
    </submittedName>
</protein>
<evidence type="ECO:0000259" key="2">
    <source>
        <dbReference type="Pfam" id="PF02371"/>
    </source>
</evidence>
<sequence length="345" mass="37987">MEIVILGVDLGKTDCSVAGLDACGRVVTRRRIKRAKLAQFLVNLPRCVVAMEACCGAHQMGRIAEDHGHEVRLMPPEYVRPYVKAQKNDDRDAEGIAEAATRPTMRFVTLKTAEQLDLQSLHRLRERLVNSRTRTINQLRAFLLERGIAVAKSPAKLRAAVPGILANESNGLRPRMRTMVDEMMREVRDLDERIGRLDREILEIGYADPDAQRLMAIPGIGALSATAIVAAVGDASAFKSGRDLAAWLGLVPRQVTTGGKPRLLGITKRGNKYIRRLLVHGARTAKSGLLKSETPRGRWLTGVVERRHGNVATVALAQKMARTVWALLAHGRRYDPAYVPAPPVA</sequence>
<dbReference type="PANTHER" id="PTHR33055:SF3">
    <property type="entry name" value="PUTATIVE TRANSPOSASE FOR IS117-RELATED"/>
    <property type="match status" value="1"/>
</dbReference>
<dbReference type="Pfam" id="PF01548">
    <property type="entry name" value="DEDD_Tnp_IS110"/>
    <property type="match status" value="1"/>
</dbReference>
<dbReference type="Pfam" id="PF02371">
    <property type="entry name" value="Transposase_20"/>
    <property type="match status" value="1"/>
</dbReference>
<dbReference type="GO" id="GO:0006313">
    <property type="term" value="P:DNA transposition"/>
    <property type="evidence" value="ECO:0007669"/>
    <property type="project" value="InterPro"/>
</dbReference>
<comment type="caution">
    <text evidence="3">The sequence shown here is derived from an EMBL/GenBank/DDBJ whole genome shotgun (WGS) entry which is preliminary data.</text>
</comment>
<reference evidence="3" key="2">
    <citation type="journal article" date="2020" name="Microorganisms">
        <title>Osmotic Adaptation and Compatible Solute Biosynthesis of Phototrophic Bacteria as Revealed from Genome Analyses.</title>
        <authorList>
            <person name="Imhoff J.F."/>
            <person name="Rahn T."/>
            <person name="Kunzel S."/>
            <person name="Keller A."/>
            <person name="Neulinger S.C."/>
        </authorList>
    </citation>
    <scope>NUCLEOTIDE SEQUENCE</scope>
    <source>
        <strain evidence="3">DSM 9154</strain>
    </source>
</reference>
<feature type="domain" description="Transposase IS110-like N-terminal" evidence="1">
    <location>
        <begin position="6"/>
        <end position="144"/>
    </location>
</feature>
<dbReference type="EMBL" id="NRRE01000004">
    <property type="protein sequence ID" value="MBK1695663.1"/>
    <property type="molecule type" value="Genomic_DNA"/>
</dbReference>
<dbReference type="AlphaFoldDB" id="A0A934QDZ6"/>